<dbReference type="InterPro" id="IPR041443">
    <property type="entry name" value="Exop_C"/>
</dbReference>
<dbReference type="Gene3D" id="3.20.20.300">
    <property type="entry name" value="Glycoside hydrolase, family 3, N-terminal domain"/>
    <property type="match status" value="1"/>
</dbReference>
<keyword evidence="7" id="KW-1185">Reference proteome</keyword>
<feature type="chain" id="PRO_5032921739" evidence="2">
    <location>
        <begin position="31"/>
        <end position="821"/>
    </location>
</feature>
<dbReference type="InterPro" id="IPR002772">
    <property type="entry name" value="Glyco_hydro_3_C"/>
</dbReference>
<evidence type="ECO:0000259" key="4">
    <source>
        <dbReference type="Pfam" id="PF01915"/>
    </source>
</evidence>
<dbReference type="Proteomes" id="UP000466966">
    <property type="component" value="Unassembled WGS sequence"/>
</dbReference>
<dbReference type="Gene3D" id="2.60.120.430">
    <property type="entry name" value="Galactose-binding lectin"/>
    <property type="match status" value="1"/>
</dbReference>
<dbReference type="EMBL" id="WTYV01000002">
    <property type="protein sequence ID" value="MXO70952.1"/>
    <property type="molecule type" value="Genomic_DNA"/>
</dbReference>
<dbReference type="PANTHER" id="PTHR30620:SF77">
    <property type="entry name" value="LYSOSOMAL BETA GLUCOSIDASE-LIKE"/>
    <property type="match status" value="1"/>
</dbReference>
<organism evidence="6 7">
    <name type="scientific">Alteraurantiacibacter buctensis</name>
    <dbReference type="NCBI Taxonomy" id="1503981"/>
    <lineage>
        <taxon>Bacteria</taxon>
        <taxon>Pseudomonadati</taxon>
        <taxon>Pseudomonadota</taxon>
        <taxon>Alphaproteobacteria</taxon>
        <taxon>Sphingomonadales</taxon>
        <taxon>Erythrobacteraceae</taxon>
        <taxon>Alteraurantiacibacter</taxon>
    </lineage>
</organism>
<proteinExistence type="predicted"/>
<accession>A0A844YUZ2</accession>
<dbReference type="Pfam" id="PF01915">
    <property type="entry name" value="Glyco_hydro_3_C"/>
    <property type="match status" value="1"/>
</dbReference>
<feature type="domain" description="Glycoside hydrolase family 3 C-terminal" evidence="4">
    <location>
        <begin position="432"/>
        <end position="634"/>
    </location>
</feature>
<dbReference type="Gene3D" id="3.40.50.1700">
    <property type="entry name" value="Glycoside hydrolase family 3 C-terminal domain"/>
    <property type="match status" value="1"/>
</dbReference>
<name>A0A844YUZ2_9SPHN</name>
<evidence type="ECO:0000313" key="6">
    <source>
        <dbReference type="EMBL" id="MXO70952.1"/>
    </source>
</evidence>
<evidence type="ECO:0000259" key="3">
    <source>
        <dbReference type="Pfam" id="PF00933"/>
    </source>
</evidence>
<keyword evidence="2" id="KW-0732">Signal</keyword>
<dbReference type="InterPro" id="IPR036881">
    <property type="entry name" value="Glyco_hydro_3_C_sf"/>
</dbReference>
<dbReference type="InterPro" id="IPR001764">
    <property type="entry name" value="Glyco_hydro_3_N"/>
</dbReference>
<dbReference type="Pfam" id="PF00933">
    <property type="entry name" value="Glyco_hydro_3"/>
    <property type="match status" value="1"/>
</dbReference>
<feature type="signal peptide" evidence="2">
    <location>
        <begin position="1"/>
        <end position="30"/>
    </location>
</feature>
<evidence type="ECO:0000256" key="2">
    <source>
        <dbReference type="SAM" id="SignalP"/>
    </source>
</evidence>
<dbReference type="RefSeq" id="WP_160770917.1">
    <property type="nucleotide sequence ID" value="NZ_WTYV01000002.1"/>
</dbReference>
<dbReference type="InterPro" id="IPR051915">
    <property type="entry name" value="Cellulose_Degrad_GH3"/>
</dbReference>
<keyword evidence="1 6" id="KW-0378">Hydrolase</keyword>
<feature type="domain" description="ExoP galactose-binding-like" evidence="5">
    <location>
        <begin position="694"/>
        <end position="786"/>
    </location>
</feature>
<sequence length="821" mass="85668">MQVHAISWLRTGAGVSLAALALAGCATVPAAPSTASAPVAAPVSALAPAGEDQVVADLLSRMSLERKIAQLIQPQINSFTVEDMERYRFGSYLNGGNGGPNGNEFAPAADWLALADAMYDASVRPLPGGEPVVATMWGTDAVHGHSNIVGATLFPHNIALGATGDADLVRRIGAATAAEIEVTGIDWNFSPTVAVAQDDRWGRTYESYSEDPQLVARLGAALVEGLQGTPGSADFLGDGRVIATAKHFFADGGTEQGVDQGDVNGDIEELISLHAVPYPAAIAAGVETIMASFNSINGVKMHGNRELLTGVLRERMGFDGLVVGDWNAHGQIAGCEIANCPQALLAGLDIYMVPDDWKALMDNLLAQVRDGTIPMARVDEAVGRVLRVKYRAGLLGPAAPRPSERGVAGRFDLLASPQHRALAREAVAKSQVVLANDGVLPLRAGARVLVAGTAADDVGQAAGGWTLEWQGGRADQLPRSRFPNATSIWEGLRDAVAAGGGSATLSADGTFTSRPDVAVVVFGERPYAEFAGDQQDLVLRDEEGLTLLRRFREQGIPTVAVFLSGRPMWVNRELNAANAFVASWLPGSEGAGVADVLTGAVPATGRLSFSWPAACEGRPVNGPDGALFPLGHGHSLSGTAPLARLSEECSALASNSNAALVFGSGRLGQGVTAFAAPLAASGDGELLPQMRGDMSAAGVTARGYDRDAQEDARQIVMRGGSRFGLRQAQDSGGAWRISYEVVTRPTAPVSLQVGEGAAATTLDLTSHFAHAEGKGWREMLITDACAPGLGSRLAFTTQADVTFRISRVRREQVPADTPCAF</sequence>
<dbReference type="Pfam" id="PF18559">
    <property type="entry name" value="Exop_C"/>
    <property type="match status" value="1"/>
</dbReference>
<dbReference type="InterPro" id="IPR036962">
    <property type="entry name" value="Glyco_hydro_3_N_sf"/>
</dbReference>
<feature type="domain" description="Glycoside hydrolase family 3 N-terminal" evidence="3">
    <location>
        <begin position="64"/>
        <end position="388"/>
    </location>
</feature>
<comment type="caution">
    <text evidence="6">The sequence shown here is derived from an EMBL/GenBank/DDBJ whole genome shotgun (WGS) entry which is preliminary data.</text>
</comment>
<dbReference type="PANTHER" id="PTHR30620">
    <property type="entry name" value="PERIPLASMIC BETA-GLUCOSIDASE-RELATED"/>
    <property type="match status" value="1"/>
</dbReference>
<dbReference type="AlphaFoldDB" id="A0A844YUZ2"/>
<evidence type="ECO:0000256" key="1">
    <source>
        <dbReference type="ARBA" id="ARBA00022801"/>
    </source>
</evidence>
<dbReference type="GO" id="GO:0008422">
    <property type="term" value="F:beta-glucosidase activity"/>
    <property type="evidence" value="ECO:0007669"/>
    <property type="project" value="TreeGrafter"/>
</dbReference>
<reference evidence="6 7" key="1">
    <citation type="submission" date="2019-12" db="EMBL/GenBank/DDBJ databases">
        <title>Genomic-based taxomic classification of the family Erythrobacteraceae.</title>
        <authorList>
            <person name="Xu L."/>
        </authorList>
    </citation>
    <scope>NUCLEOTIDE SEQUENCE [LARGE SCALE GENOMIC DNA]</scope>
    <source>
        <strain evidence="6 7">M0322</strain>
    </source>
</reference>
<dbReference type="SUPFAM" id="SSF52279">
    <property type="entry name" value="Beta-D-glucan exohydrolase, C-terminal domain"/>
    <property type="match status" value="1"/>
</dbReference>
<protein>
    <submittedName>
        <fullName evidence="6">Glycoside hydrolase family 3 protein</fullName>
    </submittedName>
</protein>
<dbReference type="OrthoDB" id="9781691at2"/>
<dbReference type="InterPro" id="IPR017853">
    <property type="entry name" value="GH"/>
</dbReference>
<dbReference type="PRINTS" id="PR00133">
    <property type="entry name" value="GLHYDRLASE3"/>
</dbReference>
<gene>
    <name evidence="6" type="ORF">GRI99_04785</name>
</gene>
<evidence type="ECO:0000313" key="7">
    <source>
        <dbReference type="Proteomes" id="UP000466966"/>
    </source>
</evidence>
<dbReference type="GO" id="GO:0009251">
    <property type="term" value="P:glucan catabolic process"/>
    <property type="evidence" value="ECO:0007669"/>
    <property type="project" value="TreeGrafter"/>
</dbReference>
<evidence type="ECO:0000259" key="5">
    <source>
        <dbReference type="Pfam" id="PF18559"/>
    </source>
</evidence>
<dbReference type="SUPFAM" id="SSF51445">
    <property type="entry name" value="(Trans)glycosidases"/>
    <property type="match status" value="1"/>
</dbReference>